<keyword evidence="1" id="KW-0472">Membrane</keyword>
<feature type="transmembrane region" description="Helical" evidence="1">
    <location>
        <begin position="12"/>
        <end position="31"/>
    </location>
</feature>
<feature type="domain" description="TadE-like" evidence="2">
    <location>
        <begin position="10"/>
        <end position="52"/>
    </location>
</feature>
<protein>
    <submittedName>
        <fullName evidence="3">TadE-like protein</fullName>
    </submittedName>
</protein>
<dbReference type="RefSeq" id="WP_093268296.1">
    <property type="nucleotide sequence ID" value="NZ_FNDD01000001.1"/>
</dbReference>
<reference evidence="3 4" key="1">
    <citation type="submission" date="2016-10" db="EMBL/GenBank/DDBJ databases">
        <authorList>
            <person name="de Groot N.N."/>
        </authorList>
    </citation>
    <scope>NUCLEOTIDE SEQUENCE [LARGE SCALE GENOMIC DNA]</scope>
    <source>
        <strain evidence="3 4">CGMCC 1.10228</strain>
    </source>
</reference>
<dbReference type="EMBL" id="FNDD01000001">
    <property type="protein sequence ID" value="SDG66188.1"/>
    <property type="molecule type" value="Genomic_DNA"/>
</dbReference>
<proteinExistence type="predicted"/>
<evidence type="ECO:0000259" key="2">
    <source>
        <dbReference type="Pfam" id="PF07811"/>
    </source>
</evidence>
<evidence type="ECO:0000313" key="3">
    <source>
        <dbReference type="EMBL" id="SDG66188.1"/>
    </source>
</evidence>
<organism evidence="3 4">
    <name type="scientific">Vibrio xiamenensis</name>
    <dbReference type="NCBI Taxonomy" id="861298"/>
    <lineage>
        <taxon>Bacteria</taxon>
        <taxon>Pseudomonadati</taxon>
        <taxon>Pseudomonadota</taxon>
        <taxon>Gammaproteobacteria</taxon>
        <taxon>Vibrionales</taxon>
        <taxon>Vibrionaceae</taxon>
        <taxon>Vibrio</taxon>
    </lineage>
</organism>
<dbReference type="AlphaFoldDB" id="A0A1G7W2T0"/>
<evidence type="ECO:0000313" key="4">
    <source>
        <dbReference type="Proteomes" id="UP000198854"/>
    </source>
</evidence>
<evidence type="ECO:0000256" key="1">
    <source>
        <dbReference type="SAM" id="Phobius"/>
    </source>
</evidence>
<sequence length="168" mass="18612">MRNASKHQAGLSIIEFTLVSTVLLMIIFGVFEVGRYMYSLQLINEATRIAARLGVVCRVKERDNIPALVVPTPLAGGFSSSNLSIDYLDQNGAVVDIDVSSDDAEKDTYSKIYYVRARVTNFVYQFSGVLSFLGEGVSIPNYETVRPRENLGYLRADGDDTTSDYTEC</sequence>
<dbReference type="Pfam" id="PF07811">
    <property type="entry name" value="TadE"/>
    <property type="match status" value="1"/>
</dbReference>
<keyword evidence="1" id="KW-1133">Transmembrane helix</keyword>
<dbReference type="STRING" id="861298.SAMN04488136_101141"/>
<accession>A0A1G7W2T0</accession>
<dbReference type="OrthoDB" id="6948598at2"/>
<keyword evidence="1" id="KW-0812">Transmembrane</keyword>
<dbReference type="InterPro" id="IPR012495">
    <property type="entry name" value="TadE-like_dom"/>
</dbReference>
<keyword evidence="4" id="KW-1185">Reference proteome</keyword>
<gene>
    <name evidence="3" type="ORF">SAMN04488136_101141</name>
</gene>
<dbReference type="Proteomes" id="UP000198854">
    <property type="component" value="Unassembled WGS sequence"/>
</dbReference>
<name>A0A1G7W2T0_9VIBR</name>